<feature type="transmembrane region" description="Helical" evidence="1">
    <location>
        <begin position="108"/>
        <end position="127"/>
    </location>
</feature>
<dbReference type="EMBL" id="FQZL01000050">
    <property type="protein sequence ID" value="SHJ87502.1"/>
    <property type="molecule type" value="Genomic_DNA"/>
</dbReference>
<feature type="transmembrane region" description="Helical" evidence="1">
    <location>
        <begin position="170"/>
        <end position="189"/>
    </location>
</feature>
<keyword evidence="1" id="KW-1133">Transmembrane helix</keyword>
<organism evidence="2 3">
    <name type="scientific">Dethiosulfatibacter aminovorans DSM 17477</name>
    <dbReference type="NCBI Taxonomy" id="1121476"/>
    <lineage>
        <taxon>Bacteria</taxon>
        <taxon>Bacillati</taxon>
        <taxon>Bacillota</taxon>
        <taxon>Tissierellia</taxon>
        <taxon>Dethiosulfatibacter</taxon>
    </lineage>
</organism>
<accession>A0A1M6MVN9</accession>
<dbReference type="STRING" id="1121476.SAMN02745751_03604"/>
<keyword evidence="1" id="KW-0812">Transmembrane</keyword>
<dbReference type="Gene3D" id="1.10.1760.20">
    <property type="match status" value="2"/>
</dbReference>
<feature type="transmembrane region" description="Helical" evidence="1">
    <location>
        <begin position="209"/>
        <end position="229"/>
    </location>
</feature>
<evidence type="ECO:0000256" key="1">
    <source>
        <dbReference type="SAM" id="Phobius"/>
    </source>
</evidence>
<feature type="transmembrane region" description="Helical" evidence="1">
    <location>
        <begin position="73"/>
        <end position="96"/>
    </location>
</feature>
<dbReference type="GO" id="GO:0016020">
    <property type="term" value="C:membrane"/>
    <property type="evidence" value="ECO:0007669"/>
    <property type="project" value="InterPro"/>
</dbReference>
<evidence type="ECO:0000313" key="2">
    <source>
        <dbReference type="EMBL" id="SHJ87502.1"/>
    </source>
</evidence>
<keyword evidence="3" id="KW-1185">Reference proteome</keyword>
<dbReference type="Proteomes" id="UP000184052">
    <property type="component" value="Unassembled WGS sequence"/>
</dbReference>
<sequence length="314" mass="34358">MKNINRVDEMRQVSKDGMLPLNEGETRVVLSLPLLQFNCIGGSIAQKGGNKMSNAFMRKDKKSRMKTNTMVKVGLMIALSVVLKLVLEVYVPLAGLPALRINFTSVPIMLSGIICGPLAGLLTGALSDLICFVVKPGGAFFPGFTLSSALVGFIPGLIYKYMKKDMNYNILNTVFIVLIAAGFAGVFISRGVVTFAEGAILYNGEQISWIFPVLFAVLTAAFIYIPIKTSANVEGIRMDKILFTVSVTQLVTSMILNTYFLSVLFGKGFLVFLPGRIFSNYVLIPLFSMFTAILLKSVASYEKSKVEVRNVIQE</sequence>
<proteinExistence type="predicted"/>
<evidence type="ECO:0000313" key="3">
    <source>
        <dbReference type="Proteomes" id="UP000184052"/>
    </source>
</evidence>
<dbReference type="InterPro" id="IPR030949">
    <property type="entry name" value="ECF_S_folate_fam"/>
</dbReference>
<dbReference type="Pfam" id="PF07155">
    <property type="entry name" value="ECF-ribofla_trS"/>
    <property type="match status" value="1"/>
</dbReference>
<reference evidence="2 3" key="1">
    <citation type="submission" date="2016-11" db="EMBL/GenBank/DDBJ databases">
        <authorList>
            <person name="Jaros S."/>
            <person name="Januszkiewicz K."/>
            <person name="Wedrychowicz H."/>
        </authorList>
    </citation>
    <scope>NUCLEOTIDE SEQUENCE [LARGE SCALE GENOMIC DNA]</scope>
    <source>
        <strain evidence="2 3">DSM 17477</strain>
    </source>
</reference>
<dbReference type="OrthoDB" id="4624at2"/>
<feature type="transmembrane region" description="Helical" evidence="1">
    <location>
        <begin position="277"/>
        <end position="295"/>
    </location>
</feature>
<gene>
    <name evidence="2" type="ORF">SAMN02745751_03604</name>
</gene>
<name>A0A1M6MVN9_9FIRM</name>
<feature type="transmembrane region" description="Helical" evidence="1">
    <location>
        <begin position="241"/>
        <end position="265"/>
    </location>
</feature>
<feature type="transmembrane region" description="Helical" evidence="1">
    <location>
        <begin position="139"/>
        <end position="158"/>
    </location>
</feature>
<dbReference type="InterPro" id="IPR009825">
    <property type="entry name" value="ECF_substrate-spec-like"/>
</dbReference>
<dbReference type="NCBIfam" id="TIGR04518">
    <property type="entry name" value="ECF_S_folT_fam"/>
    <property type="match status" value="1"/>
</dbReference>
<protein>
    <submittedName>
        <fullName evidence="2">ECF transporter S component, folate family</fullName>
    </submittedName>
</protein>
<keyword evidence="1" id="KW-0472">Membrane</keyword>
<dbReference type="AlphaFoldDB" id="A0A1M6MVN9"/>